<evidence type="ECO:0000313" key="3">
    <source>
        <dbReference type="Proteomes" id="UP000503130"/>
    </source>
</evidence>
<accession>A0AAE7CUQ4</accession>
<keyword evidence="1" id="KW-0472">Membrane</keyword>
<feature type="transmembrane region" description="Helical" evidence="1">
    <location>
        <begin position="193"/>
        <end position="209"/>
    </location>
</feature>
<keyword evidence="1" id="KW-0812">Transmembrane</keyword>
<feature type="transmembrane region" description="Helical" evidence="1">
    <location>
        <begin position="6"/>
        <end position="23"/>
    </location>
</feature>
<feature type="transmembrane region" description="Helical" evidence="1">
    <location>
        <begin position="161"/>
        <end position="181"/>
    </location>
</feature>
<feature type="transmembrane region" description="Helical" evidence="1">
    <location>
        <begin position="30"/>
        <end position="48"/>
    </location>
</feature>
<evidence type="ECO:0000256" key="1">
    <source>
        <dbReference type="SAM" id="Phobius"/>
    </source>
</evidence>
<feature type="transmembrane region" description="Helical" evidence="1">
    <location>
        <begin position="411"/>
        <end position="430"/>
    </location>
</feature>
<dbReference type="RefSeq" id="WP_013851745.1">
    <property type="nucleotide sequence ID" value="NZ_JBIPJS010000026.1"/>
</dbReference>
<feature type="transmembrane region" description="Helical" evidence="1">
    <location>
        <begin position="243"/>
        <end position="264"/>
    </location>
</feature>
<reference evidence="2 3" key="1">
    <citation type="submission" date="2019-09" db="EMBL/GenBank/DDBJ databases">
        <title>FDA dAtabase for Regulatory Grade micrObial Sequences (FDA-ARGOS): Supporting development and validation of Infectious Disease Dx tests.</title>
        <authorList>
            <person name="Sciortino C."/>
            <person name="Tallon L."/>
            <person name="Sadzewicz L."/>
            <person name="Vavikolanu K."/>
            <person name="Mehta A."/>
            <person name="Aluvathingal J."/>
            <person name="Nadendla S."/>
            <person name="Nandy P."/>
            <person name="Geyer C."/>
            <person name="Yan Y."/>
            <person name="Sichtig H."/>
        </authorList>
    </citation>
    <scope>NUCLEOTIDE SEQUENCE [LARGE SCALE GENOMIC DNA]</scope>
    <source>
        <strain evidence="2 3">FDAARGOS_666</strain>
    </source>
</reference>
<dbReference type="EMBL" id="CP050959">
    <property type="protein sequence ID" value="QIX74201.1"/>
    <property type="molecule type" value="Genomic_DNA"/>
</dbReference>
<dbReference type="Proteomes" id="UP000503130">
    <property type="component" value="Chromosome"/>
</dbReference>
<feature type="transmembrane region" description="Helical" evidence="1">
    <location>
        <begin position="385"/>
        <end position="405"/>
    </location>
</feature>
<feature type="transmembrane region" description="Helical" evidence="1">
    <location>
        <begin position="108"/>
        <end position="124"/>
    </location>
</feature>
<feature type="transmembrane region" description="Helical" evidence="1">
    <location>
        <begin position="60"/>
        <end position="81"/>
    </location>
</feature>
<gene>
    <name evidence="2" type="ORF">FOB74_07010</name>
</gene>
<evidence type="ECO:0000313" key="2">
    <source>
        <dbReference type="EMBL" id="QIX74201.1"/>
    </source>
</evidence>
<keyword evidence="1" id="KW-1133">Transmembrane helix</keyword>
<dbReference type="NCBIfam" id="TIGR04370">
    <property type="entry name" value="glyco_rpt_poly"/>
    <property type="match status" value="1"/>
</dbReference>
<sequence>MSFLYILLIALIALLFLAYILSGRDVLSPSVTMVLMFILGTLFTIPNIESWKIDYSIEAGLLTISGILVFICVECFSRVLFMSQKNRLDVHQPVVDSLTPIPTRTTKLLLLISLNALILLIYFLKIRAIVGGGDVAAIFQKYRYLGIDKLAGKNVETVGGWINYFLKIVEASGLISGYILLRNLICKSKATSRVGLLLLLVMSILPNTFAAGRTQLLKLMSALIIYYYILWHQKYGWNKILTLKILSIGVSSLLVGIPTFYYGLKLLGRETARGIFDYVADYLGSGIVLFSEYVKNPVPRDVWGEESLYSVVKILHFLGLSEPSTSYNMEFRRLGIGYSNVYSFFRRPLHDFGVLGMYLFVGCIAVFFAYMYYRKIKGNTNLNSTTYWTLVYGYFFYWIISSPIIQYSVNYVSVGTVTFLIILLLLFDFLTKDRIKLKLGGLK</sequence>
<organism evidence="2 3">
    <name type="scientific">Streptococcus gallolyticus</name>
    <dbReference type="NCBI Taxonomy" id="315405"/>
    <lineage>
        <taxon>Bacteria</taxon>
        <taxon>Bacillati</taxon>
        <taxon>Bacillota</taxon>
        <taxon>Bacilli</taxon>
        <taxon>Lactobacillales</taxon>
        <taxon>Streptococcaceae</taxon>
        <taxon>Streptococcus</taxon>
    </lineage>
</organism>
<name>A0AAE7CUQ4_9STRE</name>
<proteinExistence type="predicted"/>
<protein>
    <submittedName>
        <fullName evidence="2">Oligosaccharide repeat unit polymerase</fullName>
    </submittedName>
</protein>
<feature type="transmembrane region" description="Helical" evidence="1">
    <location>
        <begin position="352"/>
        <end position="373"/>
    </location>
</feature>
<dbReference type="AlphaFoldDB" id="A0AAE7CUQ4"/>